<dbReference type="Proteomes" id="UP000195305">
    <property type="component" value="Unassembled WGS sequence"/>
</dbReference>
<dbReference type="GO" id="GO:0008168">
    <property type="term" value="F:methyltransferase activity"/>
    <property type="evidence" value="ECO:0007669"/>
    <property type="project" value="UniProtKB-KW"/>
</dbReference>
<dbReference type="Gene3D" id="3.40.50.150">
    <property type="entry name" value="Vaccinia Virus protein VP39"/>
    <property type="match status" value="1"/>
</dbReference>
<keyword evidence="2 4" id="KW-0808">Transferase</keyword>
<evidence type="ECO:0000313" key="5">
    <source>
        <dbReference type="Proteomes" id="UP000195305"/>
    </source>
</evidence>
<dbReference type="Gene3D" id="2.20.25.110">
    <property type="entry name" value="S-adenosyl-L-methionine-dependent methyltransferases"/>
    <property type="match status" value="1"/>
</dbReference>
<sequence>MSYENFAYYYDSLMDEQFYEDYYQFILQHCQFDEVFELGCGTGEMAIRLAKSKKTVYASDISSDMLEVAKQKAIEQQVNLVLQRVDMCDFTLSRPVDLVLCLCDSLNYLTDPQQMTQTFLNVFQSLGDGGTFIFDVDSLYKMDVILKDYHEKEEDEEFIFDWSVENISEGYIHHHVYIEDKKEHDIVDEDHYQKTYPVSQYLYWLHEAGFQNIEYYSDFTTYHDDCERIIFVCRKEEVS</sequence>
<keyword evidence="5" id="KW-1185">Reference proteome</keyword>
<protein>
    <submittedName>
        <fullName evidence="4">SAM-dependent methyltransferase</fullName>
    </submittedName>
</protein>
<dbReference type="CDD" id="cd02440">
    <property type="entry name" value="AdoMet_MTases"/>
    <property type="match status" value="1"/>
</dbReference>
<dbReference type="EMBL" id="NFLJ01000051">
    <property type="protein sequence ID" value="OUQ31709.1"/>
    <property type="molecule type" value="Genomic_DNA"/>
</dbReference>
<dbReference type="AlphaFoldDB" id="A0A1Y4SP53"/>
<comment type="caution">
    <text evidence="4">The sequence shown here is derived from an EMBL/GenBank/DDBJ whole genome shotgun (WGS) entry which is preliminary data.</text>
</comment>
<dbReference type="PANTHER" id="PTHR43861">
    <property type="entry name" value="TRANS-ACONITATE 2-METHYLTRANSFERASE-RELATED"/>
    <property type="match status" value="1"/>
</dbReference>
<dbReference type="Pfam" id="PF13649">
    <property type="entry name" value="Methyltransf_25"/>
    <property type="match status" value="1"/>
</dbReference>
<evidence type="ECO:0000313" key="4">
    <source>
        <dbReference type="EMBL" id="OUQ31709.1"/>
    </source>
</evidence>
<organism evidence="4 5">
    <name type="scientific">Massilimicrobiota timonensis</name>
    <dbReference type="NCBI Taxonomy" id="1776392"/>
    <lineage>
        <taxon>Bacteria</taxon>
        <taxon>Bacillati</taxon>
        <taxon>Bacillota</taxon>
        <taxon>Erysipelotrichia</taxon>
        <taxon>Erysipelotrichales</taxon>
        <taxon>Erysipelotrichaceae</taxon>
        <taxon>Massilimicrobiota</taxon>
    </lineage>
</organism>
<dbReference type="InterPro" id="IPR029063">
    <property type="entry name" value="SAM-dependent_MTases_sf"/>
</dbReference>
<evidence type="ECO:0000259" key="3">
    <source>
        <dbReference type="Pfam" id="PF13649"/>
    </source>
</evidence>
<evidence type="ECO:0000256" key="1">
    <source>
        <dbReference type="ARBA" id="ARBA00022603"/>
    </source>
</evidence>
<dbReference type="GO" id="GO:0032259">
    <property type="term" value="P:methylation"/>
    <property type="evidence" value="ECO:0007669"/>
    <property type="project" value="UniProtKB-KW"/>
</dbReference>
<name>A0A1Y4SP53_9FIRM</name>
<dbReference type="PANTHER" id="PTHR43861:SF1">
    <property type="entry name" value="TRANS-ACONITATE 2-METHYLTRANSFERASE"/>
    <property type="match status" value="1"/>
</dbReference>
<feature type="domain" description="Methyltransferase" evidence="3">
    <location>
        <begin position="35"/>
        <end position="130"/>
    </location>
</feature>
<proteinExistence type="predicted"/>
<reference evidence="4 5" key="1">
    <citation type="journal article" date="2018" name="BMC Genomics">
        <title>Whole genome sequencing and function prediction of 133 gut anaerobes isolated from chicken caecum in pure cultures.</title>
        <authorList>
            <person name="Medvecky M."/>
            <person name="Cejkova D."/>
            <person name="Polansky O."/>
            <person name="Karasova D."/>
            <person name="Kubasova T."/>
            <person name="Cizek A."/>
            <person name="Rychlik I."/>
        </authorList>
    </citation>
    <scope>NUCLEOTIDE SEQUENCE [LARGE SCALE GENOMIC DNA]</scope>
    <source>
        <strain evidence="4 5">An13</strain>
    </source>
</reference>
<evidence type="ECO:0000256" key="2">
    <source>
        <dbReference type="ARBA" id="ARBA00022679"/>
    </source>
</evidence>
<keyword evidence="1 4" id="KW-0489">Methyltransferase</keyword>
<dbReference type="RefSeq" id="WP_087360044.1">
    <property type="nucleotide sequence ID" value="NZ_JACJKO010000001.1"/>
</dbReference>
<accession>A0A1Y4SP53</accession>
<dbReference type="SUPFAM" id="SSF53335">
    <property type="entry name" value="S-adenosyl-L-methionine-dependent methyltransferases"/>
    <property type="match status" value="1"/>
</dbReference>
<gene>
    <name evidence="4" type="ORF">B5E75_13065</name>
</gene>
<dbReference type="OrthoDB" id="9811589at2"/>
<dbReference type="InterPro" id="IPR041698">
    <property type="entry name" value="Methyltransf_25"/>
</dbReference>